<dbReference type="Gene3D" id="3.90.226.10">
    <property type="entry name" value="2-enoyl-CoA Hydratase, Chain A, domain 1"/>
    <property type="match status" value="1"/>
</dbReference>
<reference evidence="4 5" key="1">
    <citation type="submission" date="2021-12" db="EMBL/GenBank/DDBJ databases">
        <title>Discovery of the Pendulisporaceae a myxobacterial family with distinct sporulation behavior and unique specialized metabolism.</title>
        <authorList>
            <person name="Garcia R."/>
            <person name="Popoff A."/>
            <person name="Bader C.D."/>
            <person name="Loehr J."/>
            <person name="Walesch S."/>
            <person name="Walt C."/>
            <person name="Boldt J."/>
            <person name="Bunk B."/>
            <person name="Haeckl F.J.F.P.J."/>
            <person name="Gunesch A.P."/>
            <person name="Birkelbach J."/>
            <person name="Nuebel U."/>
            <person name="Pietschmann T."/>
            <person name="Bach T."/>
            <person name="Mueller R."/>
        </authorList>
    </citation>
    <scope>NUCLEOTIDE SEQUENCE [LARGE SCALE GENOMIC DNA]</scope>
    <source>
        <strain evidence="4 5">MSr12523</strain>
    </source>
</reference>
<dbReference type="EMBL" id="CP089982">
    <property type="protein sequence ID" value="WXA91388.1"/>
    <property type="molecule type" value="Genomic_DNA"/>
</dbReference>
<proteinExistence type="predicted"/>
<dbReference type="SUPFAM" id="SSF52096">
    <property type="entry name" value="ClpP/crotonase"/>
    <property type="match status" value="1"/>
</dbReference>
<dbReference type="RefSeq" id="WP_394842008.1">
    <property type="nucleotide sequence ID" value="NZ_CP089982.1"/>
</dbReference>
<evidence type="ECO:0000256" key="1">
    <source>
        <dbReference type="ARBA" id="ARBA00004275"/>
    </source>
</evidence>
<comment type="subcellular location">
    <subcellularLocation>
        <location evidence="1">Peroxisome</location>
    </subcellularLocation>
</comment>
<dbReference type="Pfam" id="PF00378">
    <property type="entry name" value="ECH_1"/>
    <property type="match status" value="1"/>
</dbReference>
<protein>
    <submittedName>
        <fullName evidence="4">Enoyl-CoA hydratase-related protein</fullName>
    </submittedName>
</protein>
<evidence type="ECO:0000313" key="4">
    <source>
        <dbReference type="EMBL" id="WXA91388.1"/>
    </source>
</evidence>
<dbReference type="InterPro" id="IPR001753">
    <property type="entry name" value="Enoyl-CoA_hydra/iso"/>
</dbReference>
<dbReference type="Proteomes" id="UP001379533">
    <property type="component" value="Chromosome"/>
</dbReference>
<evidence type="ECO:0000256" key="2">
    <source>
        <dbReference type="ARBA" id="ARBA00023140"/>
    </source>
</evidence>
<gene>
    <name evidence="4" type="ORF">LZC95_33645</name>
</gene>
<sequence>MSDIIVTQTSNLLELTLNRPKKKNALSFAMYEALAEALQAAQKNPDVRVVLLSASGDSFCSGNDIHDFLSGTGLDPTSAPPIRFIEALVALDKPLLAAVQGSAVGIGTTMLLHADLVYAHESARFSVPFVGLGLVPEAASSLLLPRRVGQAAANDLLLRGAVIDAQRAAAIGLVNEVVGAPDDLLAVARERAQEIAAKPPRAVRLTKALTRSPQAEVLARVHEEAKHFADRVTSDEAREAFTAFIERRPANFANFS</sequence>
<name>A0ABZ2K206_9BACT</name>
<evidence type="ECO:0000313" key="5">
    <source>
        <dbReference type="Proteomes" id="UP001379533"/>
    </source>
</evidence>
<dbReference type="InterPro" id="IPR029045">
    <property type="entry name" value="ClpP/crotonase-like_dom_sf"/>
</dbReference>
<keyword evidence="5" id="KW-1185">Reference proteome</keyword>
<keyword evidence="3" id="KW-0413">Isomerase</keyword>
<evidence type="ECO:0000256" key="3">
    <source>
        <dbReference type="ARBA" id="ARBA00023235"/>
    </source>
</evidence>
<accession>A0ABZ2K206</accession>
<organism evidence="4 5">
    <name type="scientific">Pendulispora brunnea</name>
    <dbReference type="NCBI Taxonomy" id="2905690"/>
    <lineage>
        <taxon>Bacteria</taxon>
        <taxon>Pseudomonadati</taxon>
        <taxon>Myxococcota</taxon>
        <taxon>Myxococcia</taxon>
        <taxon>Myxococcales</taxon>
        <taxon>Sorangiineae</taxon>
        <taxon>Pendulisporaceae</taxon>
        <taxon>Pendulispora</taxon>
    </lineage>
</organism>
<keyword evidence="2" id="KW-0576">Peroxisome</keyword>
<dbReference type="InterPro" id="IPR051053">
    <property type="entry name" value="ECH/Chromodomain_protein"/>
</dbReference>
<dbReference type="PANTHER" id="PTHR43684">
    <property type="match status" value="1"/>
</dbReference>
<dbReference type="CDD" id="cd06558">
    <property type="entry name" value="crotonase-like"/>
    <property type="match status" value="1"/>
</dbReference>
<dbReference type="PANTHER" id="PTHR43684:SF1">
    <property type="entry name" value="ENOYL-COA DELTA ISOMERASE 2"/>
    <property type="match status" value="1"/>
</dbReference>